<keyword evidence="2" id="KW-0808">Transferase</keyword>
<dbReference type="eggNOG" id="COG0721">
    <property type="taxonomic scope" value="Bacteria"/>
</dbReference>
<dbReference type="GO" id="GO:0006412">
    <property type="term" value="P:translation"/>
    <property type="evidence" value="ECO:0007669"/>
    <property type="project" value="UniProtKB-UniRule"/>
</dbReference>
<comment type="caution">
    <text evidence="2">The sequence shown here is derived from an EMBL/GenBank/DDBJ whole genome shotgun (WGS) entry which is preliminary data.</text>
</comment>
<comment type="similarity">
    <text evidence="1">Belongs to the GatC family.</text>
</comment>
<name>A0A085VJ91_PSESX</name>
<accession>A0A085VJ91</accession>
<comment type="function">
    <text evidence="1">Allows the formation of correctly charged Asn-tRNA(Asn) or Gln-tRNA(Gln) through the transamidation of misacylated Asp-tRNA(Asn) or Glu-tRNA(Gln) in organisms which lack either or both of asparaginyl-tRNA or glutaminyl-tRNA synthetases. The reaction takes place in the presence of glutamine and ATP through an activated phospho-Asp-tRNA(Asn) or phospho-Glu-tRNA(Gln).</text>
</comment>
<dbReference type="Gene3D" id="1.10.20.60">
    <property type="entry name" value="Glu-tRNAGln amidotransferase C subunit, N-terminal domain"/>
    <property type="match status" value="1"/>
</dbReference>
<dbReference type="HAMAP" id="MF_00122">
    <property type="entry name" value="GatC"/>
    <property type="match status" value="1"/>
</dbReference>
<dbReference type="InterPro" id="IPR003837">
    <property type="entry name" value="GatC"/>
</dbReference>
<evidence type="ECO:0000256" key="1">
    <source>
        <dbReference type="HAMAP-Rule" id="MF_00122"/>
    </source>
</evidence>
<evidence type="ECO:0000313" key="4">
    <source>
        <dbReference type="Proteomes" id="UP000028643"/>
    </source>
</evidence>
<evidence type="ECO:0000313" key="2">
    <source>
        <dbReference type="EMBL" id="KFE55504.1"/>
    </source>
</evidence>
<dbReference type="EMBL" id="LGSI01000033">
    <property type="protein sequence ID" value="OCR25375.1"/>
    <property type="molecule type" value="Genomic_DNA"/>
</dbReference>
<keyword evidence="1" id="KW-0648">Protein biosynthesis</keyword>
<comment type="catalytic activity">
    <reaction evidence="1">
        <text>L-aspartyl-tRNA(Asn) + L-glutamine + ATP + H2O = L-asparaginyl-tRNA(Asn) + L-glutamate + ADP + phosphate + 2 H(+)</text>
        <dbReference type="Rhea" id="RHEA:14513"/>
        <dbReference type="Rhea" id="RHEA-COMP:9674"/>
        <dbReference type="Rhea" id="RHEA-COMP:9677"/>
        <dbReference type="ChEBI" id="CHEBI:15377"/>
        <dbReference type="ChEBI" id="CHEBI:15378"/>
        <dbReference type="ChEBI" id="CHEBI:29985"/>
        <dbReference type="ChEBI" id="CHEBI:30616"/>
        <dbReference type="ChEBI" id="CHEBI:43474"/>
        <dbReference type="ChEBI" id="CHEBI:58359"/>
        <dbReference type="ChEBI" id="CHEBI:78515"/>
        <dbReference type="ChEBI" id="CHEBI:78516"/>
        <dbReference type="ChEBI" id="CHEBI:456216"/>
    </reaction>
</comment>
<keyword evidence="1" id="KW-0067">ATP-binding</keyword>
<dbReference type="SUPFAM" id="SSF141000">
    <property type="entry name" value="Glu-tRNAGln amidotransferase C subunit"/>
    <property type="match status" value="1"/>
</dbReference>
<dbReference type="Proteomes" id="UP000028643">
    <property type="component" value="Unassembled WGS sequence"/>
</dbReference>
<dbReference type="GO" id="GO:0070681">
    <property type="term" value="P:glutaminyl-tRNAGln biosynthesis via transamidation"/>
    <property type="evidence" value="ECO:0007669"/>
    <property type="project" value="TreeGrafter"/>
</dbReference>
<dbReference type="NCBIfam" id="TIGR00135">
    <property type="entry name" value="gatC"/>
    <property type="match status" value="1"/>
</dbReference>
<comment type="subunit">
    <text evidence="1">Heterotrimer of A, B and C subunits.</text>
</comment>
<dbReference type="GO" id="GO:0006450">
    <property type="term" value="P:regulation of translational fidelity"/>
    <property type="evidence" value="ECO:0007669"/>
    <property type="project" value="InterPro"/>
</dbReference>
<protein>
    <recommendedName>
        <fullName evidence="1">Aspartyl/glutamyl-tRNA(Asn/Gln) amidotransferase subunit C</fullName>
        <shortName evidence="1">Asp/Glu-ADT subunit C</shortName>
        <ecNumber evidence="1">6.3.5.-</ecNumber>
    </recommendedName>
</protein>
<dbReference type="Pfam" id="PF02686">
    <property type="entry name" value="GatC"/>
    <property type="match status" value="1"/>
</dbReference>
<dbReference type="GO" id="GO:0050567">
    <property type="term" value="F:glutaminyl-tRNA synthase (glutamine-hydrolyzing) activity"/>
    <property type="evidence" value="ECO:0007669"/>
    <property type="project" value="UniProtKB-UniRule"/>
</dbReference>
<keyword evidence="1" id="KW-0436">Ligase</keyword>
<dbReference type="OrthoDB" id="9794326at2"/>
<reference evidence="3 5" key="2">
    <citation type="submission" date="2015-07" db="EMBL/GenBank/DDBJ databases">
        <title>Draft genome sequence of a diazotrophic, plant growth-promoting rhizobacterium of the Pseudomonas syringae complex.</title>
        <authorList>
            <person name="Patten C.L."/>
            <person name="Jeong H."/>
        </authorList>
    </citation>
    <scope>NUCLEOTIDE SEQUENCE [LARGE SCALE GENOMIC DNA]</scope>
    <source>
        <strain evidence="3 5">GR12-2</strain>
    </source>
</reference>
<dbReference type="GO" id="GO:0016740">
    <property type="term" value="F:transferase activity"/>
    <property type="evidence" value="ECO:0007669"/>
    <property type="project" value="UniProtKB-KW"/>
</dbReference>
<proteinExistence type="inferred from homology"/>
<reference evidence="2 4" key="1">
    <citation type="submission" date="2014-07" db="EMBL/GenBank/DDBJ databases">
        <title>Draft Genome Sequences of Environmental Pseudomonas syringae strains.</title>
        <authorList>
            <person name="Baltrus D.A."/>
            <person name="Berge O."/>
            <person name="Morris C."/>
        </authorList>
    </citation>
    <scope>NUCLEOTIDE SEQUENCE [LARGE SCALE GENOMIC DNA]</scope>
    <source>
        <strain evidence="2 4">CEB003</strain>
    </source>
</reference>
<dbReference type="RefSeq" id="WP_020292893.1">
    <property type="nucleotide sequence ID" value="NZ_JPQT01000031.1"/>
</dbReference>
<dbReference type="PATRIC" id="fig|317.174.peg.385"/>
<dbReference type="PANTHER" id="PTHR15004">
    <property type="entry name" value="GLUTAMYL-TRNA(GLN) AMIDOTRANSFERASE SUBUNIT C, MITOCHONDRIAL"/>
    <property type="match status" value="1"/>
</dbReference>
<dbReference type="EMBL" id="JPQT01000031">
    <property type="protein sequence ID" value="KFE55504.1"/>
    <property type="molecule type" value="Genomic_DNA"/>
</dbReference>
<evidence type="ECO:0000313" key="5">
    <source>
        <dbReference type="Proteomes" id="UP000093104"/>
    </source>
</evidence>
<gene>
    <name evidence="1" type="primary">gatC</name>
    <name evidence="3" type="ORF">AFK24_08720</name>
    <name evidence="2" type="ORF">IV02_01870</name>
</gene>
<dbReference type="Proteomes" id="UP000093104">
    <property type="component" value="Unassembled WGS sequence"/>
</dbReference>
<dbReference type="AlphaFoldDB" id="A0A085VJ91"/>
<dbReference type="InterPro" id="IPR036113">
    <property type="entry name" value="Asp/Glu-ADT_sf_sub_c"/>
</dbReference>
<comment type="catalytic activity">
    <reaction evidence="1">
        <text>L-glutamyl-tRNA(Gln) + L-glutamine + ATP + H2O = L-glutaminyl-tRNA(Gln) + L-glutamate + ADP + phosphate + H(+)</text>
        <dbReference type="Rhea" id="RHEA:17521"/>
        <dbReference type="Rhea" id="RHEA-COMP:9681"/>
        <dbReference type="Rhea" id="RHEA-COMP:9684"/>
        <dbReference type="ChEBI" id="CHEBI:15377"/>
        <dbReference type="ChEBI" id="CHEBI:15378"/>
        <dbReference type="ChEBI" id="CHEBI:29985"/>
        <dbReference type="ChEBI" id="CHEBI:30616"/>
        <dbReference type="ChEBI" id="CHEBI:43474"/>
        <dbReference type="ChEBI" id="CHEBI:58359"/>
        <dbReference type="ChEBI" id="CHEBI:78520"/>
        <dbReference type="ChEBI" id="CHEBI:78521"/>
        <dbReference type="ChEBI" id="CHEBI:456216"/>
    </reaction>
</comment>
<dbReference type="PANTHER" id="PTHR15004:SF0">
    <property type="entry name" value="GLUTAMYL-TRNA(GLN) AMIDOTRANSFERASE SUBUNIT C, MITOCHONDRIAL"/>
    <property type="match status" value="1"/>
</dbReference>
<organism evidence="2 4">
    <name type="scientific">Pseudomonas syringae</name>
    <dbReference type="NCBI Taxonomy" id="317"/>
    <lineage>
        <taxon>Bacteria</taxon>
        <taxon>Pseudomonadati</taxon>
        <taxon>Pseudomonadota</taxon>
        <taxon>Gammaproteobacteria</taxon>
        <taxon>Pseudomonadales</taxon>
        <taxon>Pseudomonadaceae</taxon>
        <taxon>Pseudomonas</taxon>
    </lineage>
</organism>
<keyword evidence="1" id="KW-0547">Nucleotide-binding</keyword>
<dbReference type="EC" id="6.3.5.-" evidence="1"/>
<dbReference type="GO" id="GO:0005524">
    <property type="term" value="F:ATP binding"/>
    <property type="evidence" value="ECO:0007669"/>
    <property type="project" value="UniProtKB-KW"/>
</dbReference>
<evidence type="ECO:0000313" key="3">
    <source>
        <dbReference type="EMBL" id="OCR25375.1"/>
    </source>
</evidence>
<sequence length="95" mass="10534">MALDRSDVEKIAHLARLGLNDADIPRTTEALNNILALVDQMQAVDTTGIEPLAHPLEASQRLREDVVTEQNHRETYQAIAPAVEHGLYLVPKVIE</sequence>